<keyword evidence="3" id="KW-1185">Reference proteome</keyword>
<protein>
    <recommendedName>
        <fullName evidence="1">SusD-like N-terminal domain-containing protein</fullName>
    </recommendedName>
</protein>
<evidence type="ECO:0000259" key="1">
    <source>
        <dbReference type="Pfam" id="PF14322"/>
    </source>
</evidence>
<reference evidence="2" key="1">
    <citation type="submission" date="2020-08" db="EMBL/GenBank/DDBJ databases">
        <title>Genomic Encyclopedia of Type Strains, Phase IV (KMG-IV): sequencing the most valuable type-strain genomes for metagenomic binning, comparative biology and taxonomic classification.</title>
        <authorList>
            <person name="Goeker M."/>
        </authorList>
    </citation>
    <scope>NUCLEOTIDE SEQUENCE [LARGE SCALE GENOMIC DNA]</scope>
    <source>
        <strain evidence="2">DSM 105720</strain>
    </source>
</reference>
<name>A0A840CXU6_9BACE</name>
<dbReference type="GO" id="GO:0009279">
    <property type="term" value="C:cell outer membrane"/>
    <property type="evidence" value="ECO:0007669"/>
    <property type="project" value="UniProtKB-SubCell"/>
</dbReference>
<evidence type="ECO:0000313" key="3">
    <source>
        <dbReference type="Proteomes" id="UP000560658"/>
    </source>
</evidence>
<gene>
    <name evidence="2" type="ORF">GGR06_001925</name>
</gene>
<dbReference type="AlphaFoldDB" id="A0A840CXU6"/>
<dbReference type="PROSITE" id="PS51257">
    <property type="entry name" value="PROKAR_LIPOPROTEIN"/>
    <property type="match status" value="1"/>
</dbReference>
<dbReference type="RefSeq" id="WP_044165285.1">
    <property type="nucleotide sequence ID" value="NZ_JACIER010000006.1"/>
</dbReference>
<accession>A0A840CXU6</accession>
<proteinExistence type="predicted"/>
<dbReference type="InterPro" id="IPR011990">
    <property type="entry name" value="TPR-like_helical_dom_sf"/>
</dbReference>
<sequence>MKRIHQIYMLAIGAAMTLSSCNDFLDKMPDSRTEVDNEKKITAILVSAYSQNYPIMAYEISSDNTMDNGANYDPFWKSITQAYRWEDVTEIDDDDPKGIWEGCYGAISSANMALQAIEELGNPANLNGQRGEALICRAYWHFVLANTFCVAYNPQTADVDMGIPYTLEPETKPVTLPSRGTMAELYAYIAKDVEEALPLINDDIYSVPKYHFNRKAAYAFATRFYLFYTHADKSNYAKAIEYANKVLGTGNPSGLLRDWTTLNNLPTDLSLIGDTYISANDPSNLLITPILSVWGYAHGPYSGRNRRYGNANTLFAREGAQATGPWGSSSNLRTVKKLFGLSQKIFVPKMNAYFEYTDKAAGIGLLHLVVPMFTTDETLLCRAEAYILNNNPEAGVKDINYWLKSHSVTYQAKSTADLVSFYSGVAYMPTVPESMSQRTIKKKLNPVGFTVTEGEQENLIQCVLHLRRVETVHEGLRWLDVKRYGIEISHNRDGEEADVLTKDDLRRAWQLPQDVVAAGIPGNPRK</sequence>
<dbReference type="Proteomes" id="UP000560658">
    <property type="component" value="Unassembled WGS sequence"/>
</dbReference>
<dbReference type="InterPro" id="IPR033985">
    <property type="entry name" value="SusD-like_N"/>
</dbReference>
<dbReference type="SUPFAM" id="SSF48452">
    <property type="entry name" value="TPR-like"/>
    <property type="match status" value="1"/>
</dbReference>
<evidence type="ECO:0000313" key="2">
    <source>
        <dbReference type="EMBL" id="MBB4044136.1"/>
    </source>
</evidence>
<feature type="domain" description="SusD-like N-terminal" evidence="1">
    <location>
        <begin position="23"/>
        <end position="226"/>
    </location>
</feature>
<dbReference type="Pfam" id="PF14322">
    <property type="entry name" value="SusD-like_3"/>
    <property type="match status" value="1"/>
</dbReference>
<dbReference type="Gene3D" id="1.25.40.390">
    <property type="match status" value="1"/>
</dbReference>
<dbReference type="EMBL" id="JACIER010000006">
    <property type="protein sequence ID" value="MBB4044136.1"/>
    <property type="molecule type" value="Genomic_DNA"/>
</dbReference>
<organism evidence="2 3">
    <name type="scientific">Bacteroides reticulotermitis</name>
    <dbReference type="NCBI Taxonomy" id="1133319"/>
    <lineage>
        <taxon>Bacteria</taxon>
        <taxon>Pseudomonadati</taxon>
        <taxon>Bacteroidota</taxon>
        <taxon>Bacteroidia</taxon>
        <taxon>Bacteroidales</taxon>
        <taxon>Bacteroidaceae</taxon>
        <taxon>Bacteroides</taxon>
    </lineage>
</organism>
<comment type="caution">
    <text evidence="2">The sequence shown here is derived from an EMBL/GenBank/DDBJ whole genome shotgun (WGS) entry which is preliminary data.</text>
</comment>